<dbReference type="Proteomes" id="UP000280434">
    <property type="component" value="Unassembled WGS sequence"/>
</dbReference>
<protein>
    <submittedName>
        <fullName evidence="1">Uncharacterized protein</fullName>
    </submittedName>
</protein>
<organism evidence="1 2">
    <name type="scientific">Trinickia fusca</name>
    <dbReference type="NCBI Taxonomy" id="2419777"/>
    <lineage>
        <taxon>Bacteria</taxon>
        <taxon>Pseudomonadati</taxon>
        <taxon>Pseudomonadota</taxon>
        <taxon>Betaproteobacteria</taxon>
        <taxon>Burkholderiales</taxon>
        <taxon>Burkholderiaceae</taxon>
        <taxon>Trinickia</taxon>
    </lineage>
</organism>
<sequence length="75" mass="8549">MLVERFEIYGKSLDAPLETVLFLATQRDGESAQWIAGKRGRERRACRDLYAAIMRPALASIGGIQYPVDYTNWLE</sequence>
<reference evidence="1 2" key="1">
    <citation type="submission" date="2018-10" db="EMBL/GenBank/DDBJ databases">
        <title>Paraburkholderia sp. 7MK8-2, isolated from soil.</title>
        <authorList>
            <person name="Gao Z.-H."/>
            <person name="Qiu L.-H."/>
        </authorList>
    </citation>
    <scope>NUCLEOTIDE SEQUENCE [LARGE SCALE GENOMIC DNA]</scope>
    <source>
        <strain evidence="1 2">7MK8-2</strain>
    </source>
</reference>
<name>A0A494X8B8_9BURK</name>
<accession>A0A494X8B8</accession>
<evidence type="ECO:0000313" key="1">
    <source>
        <dbReference type="EMBL" id="RKP46965.1"/>
    </source>
</evidence>
<gene>
    <name evidence="1" type="ORF">D7S89_16595</name>
</gene>
<dbReference type="AlphaFoldDB" id="A0A494X8B8"/>
<comment type="caution">
    <text evidence="1">The sequence shown here is derived from an EMBL/GenBank/DDBJ whole genome shotgun (WGS) entry which is preliminary data.</text>
</comment>
<dbReference type="EMBL" id="RBZV01000006">
    <property type="protein sequence ID" value="RKP46965.1"/>
    <property type="molecule type" value="Genomic_DNA"/>
</dbReference>
<evidence type="ECO:0000313" key="2">
    <source>
        <dbReference type="Proteomes" id="UP000280434"/>
    </source>
</evidence>
<keyword evidence="2" id="KW-1185">Reference proteome</keyword>
<proteinExistence type="predicted"/>